<keyword evidence="1" id="KW-0472">Membrane</keyword>
<accession>A0A6C0JXR5</accession>
<keyword evidence="1" id="KW-1133">Transmembrane helix</keyword>
<reference evidence="2" key="1">
    <citation type="journal article" date="2020" name="Nature">
        <title>Giant virus diversity and host interactions through global metagenomics.</title>
        <authorList>
            <person name="Schulz F."/>
            <person name="Roux S."/>
            <person name="Paez-Espino D."/>
            <person name="Jungbluth S."/>
            <person name="Walsh D.A."/>
            <person name="Denef V.J."/>
            <person name="McMahon K.D."/>
            <person name="Konstantinidis K.T."/>
            <person name="Eloe-Fadrosh E.A."/>
            <person name="Kyrpides N.C."/>
            <person name="Woyke T."/>
        </authorList>
    </citation>
    <scope>NUCLEOTIDE SEQUENCE</scope>
    <source>
        <strain evidence="2">GVMAG-S-1101165-83</strain>
    </source>
</reference>
<name>A0A6C0JXR5_9ZZZZ</name>
<keyword evidence="1" id="KW-0812">Transmembrane</keyword>
<protein>
    <submittedName>
        <fullName evidence="2">Uncharacterized protein</fullName>
    </submittedName>
</protein>
<evidence type="ECO:0000313" key="2">
    <source>
        <dbReference type="EMBL" id="QHU10562.1"/>
    </source>
</evidence>
<feature type="transmembrane region" description="Helical" evidence="1">
    <location>
        <begin position="77"/>
        <end position="95"/>
    </location>
</feature>
<dbReference type="EMBL" id="MN740769">
    <property type="protein sequence ID" value="QHU10562.1"/>
    <property type="molecule type" value="Genomic_DNA"/>
</dbReference>
<sequence length="100" mass="11900">MYQIAFNIYKTYNKKLEHPTVNKFAPSFFNKKLKEYANESLKKSIQKINDQYKDPNYKNKLILAKAFAKNNNNTFKLFAGVTTISFSLYLVYSFMKRCWT</sequence>
<organism evidence="2">
    <name type="scientific">viral metagenome</name>
    <dbReference type="NCBI Taxonomy" id="1070528"/>
    <lineage>
        <taxon>unclassified sequences</taxon>
        <taxon>metagenomes</taxon>
        <taxon>organismal metagenomes</taxon>
    </lineage>
</organism>
<dbReference type="AlphaFoldDB" id="A0A6C0JXR5"/>
<evidence type="ECO:0000256" key="1">
    <source>
        <dbReference type="SAM" id="Phobius"/>
    </source>
</evidence>
<proteinExistence type="predicted"/>